<organism evidence="4 5">
    <name type="scientific">Endobacterium cereale</name>
    <dbReference type="NCBI Taxonomy" id="2663029"/>
    <lineage>
        <taxon>Bacteria</taxon>
        <taxon>Pseudomonadati</taxon>
        <taxon>Pseudomonadota</taxon>
        <taxon>Alphaproteobacteria</taxon>
        <taxon>Hyphomicrobiales</taxon>
        <taxon>Rhizobiaceae</taxon>
        <taxon>Endobacterium</taxon>
    </lineage>
</organism>
<evidence type="ECO:0000256" key="1">
    <source>
        <dbReference type="ARBA" id="ARBA00007274"/>
    </source>
</evidence>
<dbReference type="AlphaFoldDB" id="A0A6A8ADV2"/>
<dbReference type="InterPro" id="IPR001451">
    <property type="entry name" value="Hexapep"/>
</dbReference>
<dbReference type="EMBL" id="WIXI01000049">
    <property type="protein sequence ID" value="MQY48934.1"/>
    <property type="molecule type" value="Genomic_DNA"/>
</dbReference>
<dbReference type="SUPFAM" id="SSF51161">
    <property type="entry name" value="Trimeric LpxA-like enzymes"/>
    <property type="match status" value="1"/>
</dbReference>
<evidence type="ECO:0000256" key="3">
    <source>
        <dbReference type="ARBA" id="ARBA00023315"/>
    </source>
</evidence>
<comment type="similarity">
    <text evidence="1">Belongs to the transferase hexapeptide repeat family.</text>
</comment>
<dbReference type="Gene3D" id="2.160.10.10">
    <property type="entry name" value="Hexapeptide repeat proteins"/>
    <property type="match status" value="1"/>
</dbReference>
<keyword evidence="5" id="KW-1185">Reference proteome</keyword>
<dbReference type="GO" id="GO:0016746">
    <property type="term" value="F:acyltransferase activity"/>
    <property type="evidence" value="ECO:0007669"/>
    <property type="project" value="UniProtKB-KW"/>
</dbReference>
<dbReference type="InterPro" id="IPR045304">
    <property type="entry name" value="LbH_SAT"/>
</dbReference>
<dbReference type="Pfam" id="PF00132">
    <property type="entry name" value="Hexapep"/>
    <property type="match status" value="1"/>
</dbReference>
<protein>
    <recommendedName>
        <fullName evidence="6">Serine acetyltransferase</fullName>
    </recommendedName>
</protein>
<dbReference type="CDD" id="cd03354">
    <property type="entry name" value="LbH_SAT"/>
    <property type="match status" value="1"/>
</dbReference>
<gene>
    <name evidence="4" type="ORF">GAO09_23135</name>
</gene>
<evidence type="ECO:0000313" key="5">
    <source>
        <dbReference type="Proteomes" id="UP000435138"/>
    </source>
</evidence>
<dbReference type="InterPro" id="IPR011004">
    <property type="entry name" value="Trimer_LpxA-like_sf"/>
</dbReference>
<reference evidence="4 5" key="1">
    <citation type="submission" date="2019-11" db="EMBL/GenBank/DDBJ databases">
        <title>Genome analysis of Rhizobacterium cereale a novel genus and species isolated from maize roots in North Spain.</title>
        <authorList>
            <person name="Menendez E."/>
            <person name="Flores-Felix J.D."/>
            <person name="Ramirez-Bahena M.-H."/>
            <person name="Igual J.M."/>
            <person name="Garcia-Fraile P."/>
            <person name="Peix A."/>
            <person name="Velazquez E."/>
        </authorList>
    </citation>
    <scope>NUCLEOTIDE SEQUENCE [LARGE SCALE GENOMIC DNA]</scope>
    <source>
        <strain evidence="4 5">RZME27</strain>
    </source>
</reference>
<evidence type="ECO:0000256" key="2">
    <source>
        <dbReference type="ARBA" id="ARBA00022679"/>
    </source>
</evidence>
<name>A0A6A8ADV2_9HYPH</name>
<dbReference type="Proteomes" id="UP000435138">
    <property type="component" value="Unassembled WGS sequence"/>
</dbReference>
<accession>A0A6A8ADV2</accession>
<keyword evidence="3" id="KW-0012">Acyltransferase</keyword>
<sequence>MLLSAGPGENAVWRQVCGDRIDMTETPFQKVKADLKRYALRENRTSAGLGFTLRMFLLTPGFQFVFSRRLQEMVVKIPLIGRLLRRILWWWSCVFFSSELAMAAKIGGGFYVPHPFGIVVGAATLGRNVSILQNVTIGRKAAEDPRDPVIEDGVSISAGAVVVGAITVGEGATIGANAVVTKDVPPHSIAMGIPAKIIGPKPVTDTPLVDRPVAGDAATTSPAA</sequence>
<proteinExistence type="inferred from homology"/>
<dbReference type="PANTHER" id="PTHR42811">
    <property type="entry name" value="SERINE ACETYLTRANSFERASE"/>
    <property type="match status" value="1"/>
</dbReference>
<keyword evidence="2" id="KW-0808">Transferase</keyword>
<evidence type="ECO:0000313" key="4">
    <source>
        <dbReference type="EMBL" id="MQY48934.1"/>
    </source>
</evidence>
<dbReference type="NCBIfam" id="NF041874">
    <property type="entry name" value="EPS_EpsC"/>
    <property type="match status" value="1"/>
</dbReference>
<comment type="caution">
    <text evidence="4">The sequence shown here is derived from an EMBL/GenBank/DDBJ whole genome shotgun (WGS) entry which is preliminary data.</text>
</comment>
<evidence type="ECO:0008006" key="6">
    <source>
        <dbReference type="Google" id="ProtNLM"/>
    </source>
</evidence>
<dbReference type="InterPro" id="IPR053376">
    <property type="entry name" value="Serine_acetyltransferase"/>
</dbReference>